<keyword evidence="2" id="KW-1003">Cell membrane</keyword>
<feature type="transmembrane region" description="Helical" evidence="6">
    <location>
        <begin position="154"/>
        <end position="172"/>
    </location>
</feature>
<dbReference type="EMBL" id="JYNY01000497">
    <property type="protein sequence ID" value="KJJ83701.1"/>
    <property type="molecule type" value="Genomic_DNA"/>
</dbReference>
<keyword evidence="8" id="KW-1185">Reference proteome</keyword>
<proteinExistence type="predicted"/>
<dbReference type="GO" id="GO:0005886">
    <property type="term" value="C:plasma membrane"/>
    <property type="evidence" value="ECO:0007669"/>
    <property type="project" value="UniProtKB-SubCell"/>
</dbReference>
<evidence type="ECO:0000256" key="6">
    <source>
        <dbReference type="SAM" id="Phobius"/>
    </source>
</evidence>
<evidence type="ECO:0000256" key="5">
    <source>
        <dbReference type="ARBA" id="ARBA00023136"/>
    </source>
</evidence>
<dbReference type="PANTHER" id="PTHR40277:SF1">
    <property type="entry name" value="BLL5419 PROTEIN"/>
    <property type="match status" value="1"/>
</dbReference>
<dbReference type="PANTHER" id="PTHR40277">
    <property type="entry name" value="BLL5419 PROTEIN"/>
    <property type="match status" value="1"/>
</dbReference>
<dbReference type="AlphaFoldDB" id="A0A0F0CQC3"/>
<name>A0A0F0CQC3_9BACT</name>
<gene>
    <name evidence="7" type="ORF">OMAG_002422</name>
</gene>
<dbReference type="InterPro" id="IPR022791">
    <property type="entry name" value="L-PG_synthase/AglD"/>
</dbReference>
<evidence type="ECO:0000256" key="2">
    <source>
        <dbReference type="ARBA" id="ARBA00022475"/>
    </source>
</evidence>
<feature type="transmembrane region" description="Helical" evidence="6">
    <location>
        <begin position="217"/>
        <end position="246"/>
    </location>
</feature>
<reference evidence="7 8" key="1">
    <citation type="submission" date="2015-02" db="EMBL/GenBank/DDBJ databases">
        <title>Single-cell genomics of uncultivated deep-branching MTB reveals a conserved set of magnetosome genes.</title>
        <authorList>
            <person name="Kolinko S."/>
            <person name="Richter M."/>
            <person name="Glockner F.O."/>
            <person name="Brachmann A."/>
            <person name="Schuler D."/>
        </authorList>
    </citation>
    <scope>NUCLEOTIDE SEQUENCE [LARGE SCALE GENOMIC DNA]</scope>
    <source>
        <strain evidence="7">SKK-01</strain>
    </source>
</reference>
<dbReference type="NCBIfam" id="TIGR00374">
    <property type="entry name" value="flippase-like domain"/>
    <property type="match status" value="1"/>
</dbReference>
<evidence type="ECO:0000313" key="7">
    <source>
        <dbReference type="EMBL" id="KJJ83701.1"/>
    </source>
</evidence>
<feature type="transmembrane region" description="Helical" evidence="6">
    <location>
        <begin position="64"/>
        <end position="80"/>
    </location>
</feature>
<keyword evidence="5 6" id="KW-0472">Membrane</keyword>
<feature type="transmembrane region" description="Helical" evidence="6">
    <location>
        <begin position="92"/>
        <end position="109"/>
    </location>
</feature>
<keyword evidence="4 6" id="KW-1133">Transmembrane helix</keyword>
<evidence type="ECO:0000256" key="4">
    <source>
        <dbReference type="ARBA" id="ARBA00022989"/>
    </source>
</evidence>
<comment type="caution">
    <text evidence="7">The sequence shown here is derived from an EMBL/GenBank/DDBJ whole genome shotgun (WGS) entry which is preliminary data.</text>
</comment>
<accession>A0A0F0CQC3</accession>
<dbReference type="Pfam" id="PF03706">
    <property type="entry name" value="LPG_synthase_TM"/>
    <property type="match status" value="1"/>
</dbReference>
<comment type="subcellular location">
    <subcellularLocation>
        <location evidence="1">Cell membrane</location>
        <topology evidence="1">Multi-pass membrane protein</topology>
    </subcellularLocation>
</comment>
<evidence type="ECO:0000256" key="1">
    <source>
        <dbReference type="ARBA" id="ARBA00004651"/>
    </source>
</evidence>
<sequence>MKVIFEGEDIPITLWKSTRLNFIGFFFNNFLPTAVGGDIVKAHCASQAGVGRIRAYTSVMMDRIIGLYSFIFVAAVALLIDNGRFKIKSLRIIVFFCLIAGIIAFFILTNKRMENMTEKILARIKFGKIGEKLNSFAKIIYDYRNRKDVVIKSLLLSIVSQSIYFITMYMFFLSLGSNVSIGNVFLIMPIVTMISMIPSIGGLGVREGAIVALFTPIIGRTTAFAGSMLLLFGLFTLSLIGGIFYLEWNISNKKKNGRRDE</sequence>
<keyword evidence="3 6" id="KW-0812">Transmembrane</keyword>
<evidence type="ECO:0000256" key="3">
    <source>
        <dbReference type="ARBA" id="ARBA00022692"/>
    </source>
</evidence>
<evidence type="ECO:0000313" key="8">
    <source>
        <dbReference type="Proteomes" id="UP000033428"/>
    </source>
</evidence>
<feature type="transmembrane region" description="Helical" evidence="6">
    <location>
        <begin position="184"/>
        <end position="205"/>
    </location>
</feature>
<dbReference type="Proteomes" id="UP000033428">
    <property type="component" value="Unassembled WGS sequence"/>
</dbReference>
<organism evidence="7 8">
    <name type="scientific">Candidatus Omnitrophus magneticus</name>
    <dbReference type="NCBI Taxonomy" id="1609969"/>
    <lineage>
        <taxon>Bacteria</taxon>
        <taxon>Pseudomonadati</taxon>
        <taxon>Candidatus Omnitrophota</taxon>
        <taxon>Candidatus Omnitrophus</taxon>
    </lineage>
</organism>
<protein>
    <submittedName>
        <fullName evidence="7">Protein belonging to Lysylphosphatidylglycerol synthetase/UPF0104</fullName>
    </submittedName>
</protein>